<evidence type="ECO:0000313" key="3">
    <source>
        <dbReference type="EMBL" id="QVT80351.1"/>
    </source>
</evidence>
<dbReference type="RefSeq" id="WP_246535546.1">
    <property type="nucleotide sequence ID" value="NZ_CP075371.1"/>
</dbReference>
<reference evidence="3 4" key="1">
    <citation type="submission" date="2021-05" db="EMBL/GenBank/DDBJ databases">
        <title>Complete genome of Nocardioides aquaticus KCTC 9944T isolated from meromictic and hypersaline Ekho Lake, Antarctica.</title>
        <authorList>
            <person name="Hwang K."/>
            <person name="Kim K.M."/>
            <person name="Choe H."/>
        </authorList>
    </citation>
    <scope>NUCLEOTIDE SEQUENCE [LARGE SCALE GENOMIC DNA]</scope>
    <source>
        <strain evidence="3 4">KCTC 9944</strain>
    </source>
</reference>
<gene>
    <name evidence="3" type="ORF">ENKNEFLB_02746</name>
</gene>
<protein>
    <submittedName>
        <fullName evidence="3">HTH-type transcriptional regulator</fullName>
    </submittedName>
</protein>
<proteinExistence type="predicted"/>
<dbReference type="Proteomes" id="UP000679307">
    <property type="component" value="Chromosome"/>
</dbReference>
<dbReference type="SMART" id="SM00421">
    <property type="entry name" value="HTH_LUXR"/>
    <property type="match status" value="1"/>
</dbReference>
<dbReference type="PANTHER" id="PTHR43214">
    <property type="entry name" value="TWO-COMPONENT RESPONSE REGULATOR"/>
    <property type="match status" value="1"/>
</dbReference>
<dbReference type="PROSITE" id="PS50043">
    <property type="entry name" value="HTH_LUXR_2"/>
    <property type="match status" value="1"/>
</dbReference>
<keyword evidence="1" id="KW-0238">DNA-binding</keyword>
<dbReference type="InterPro" id="IPR039420">
    <property type="entry name" value="WalR-like"/>
</dbReference>
<evidence type="ECO:0000259" key="2">
    <source>
        <dbReference type="PROSITE" id="PS50043"/>
    </source>
</evidence>
<feature type="domain" description="HTH luxR-type" evidence="2">
    <location>
        <begin position="618"/>
        <end position="684"/>
    </location>
</feature>
<organism evidence="3 4">
    <name type="scientific">Nocardioides aquaticus</name>
    <dbReference type="NCBI Taxonomy" id="160826"/>
    <lineage>
        <taxon>Bacteria</taxon>
        <taxon>Bacillati</taxon>
        <taxon>Actinomycetota</taxon>
        <taxon>Actinomycetes</taxon>
        <taxon>Propionibacteriales</taxon>
        <taxon>Nocardioidaceae</taxon>
        <taxon>Nocardioides</taxon>
    </lineage>
</organism>
<dbReference type="InterPro" id="IPR000792">
    <property type="entry name" value="Tscrpt_reg_LuxR_C"/>
</dbReference>
<evidence type="ECO:0000313" key="4">
    <source>
        <dbReference type="Proteomes" id="UP000679307"/>
    </source>
</evidence>
<dbReference type="CDD" id="cd06170">
    <property type="entry name" value="LuxR_C_like"/>
    <property type="match status" value="1"/>
</dbReference>
<dbReference type="Pfam" id="PF00196">
    <property type="entry name" value="GerE"/>
    <property type="match status" value="1"/>
</dbReference>
<evidence type="ECO:0000256" key="1">
    <source>
        <dbReference type="ARBA" id="ARBA00023125"/>
    </source>
</evidence>
<keyword evidence="4" id="KW-1185">Reference proteome</keyword>
<sequence length="695" mass="71274">MAEATAGSTGVPGREPGIGRVLAWLDARAGGAADAPPVLLVRLPAGPDGTRQAGRLRSAASRPVPDGAPPVLFLEDLQHQGRPTLDLLVELAGRSGAAAVSVLGSCGPADLPPGHPLAQARDRLREDGLLLELAIDPALDPARDPDRPVAPVDVPGRPGDARRWEATGEHAAAAAALAVLADRAGAAGRPGEAGDLLSRLAVQQDLLDRPGEALLARERAAAAHDAAGRPGDAAQERLTVAVQLRAGAAFGEALETLDLAESGAQEAGRADLLVRVAALRGNLLARSGQGAAGVAGVRAALDRALSDGLWSAAGEAYQRLADSLEHTGDYRAAGRAYEGALQHCARHDQDATGQVCRACAAAVMLTRGLLDRTLALCAEVTDDPDAPRTARAVATGVGGLALALRGRAGPARESLLRARVVAVRHDLVAVDVLTAWGLALLDEEADADPAALRGYRGVVDLVARTQERHYCLPVLMSAATAFARHDRPGDVADVVAVLGQAASTGLPEAVAAYAAALGEAALLADGPGAALPHLRHALDVLTAPDSPGVPVVEVLLRQRTAALLAAGGADRGGGADREPAVAQLRAAEDVARRLRAGLLLRRLHRDLAGLGETPAAAAGRSVRTGLTPREEEVLRLVAEGLSNREVAAHLVLSVRTVEMHAAHAVRALGCRSRTDALRTLAALDRSRVGVPPGTP</sequence>
<name>A0ABX8EJ28_9ACTN</name>
<dbReference type="EMBL" id="CP075371">
    <property type="protein sequence ID" value="QVT80351.1"/>
    <property type="molecule type" value="Genomic_DNA"/>
</dbReference>
<accession>A0ABX8EJ28</accession>